<dbReference type="SUPFAM" id="SSF69118">
    <property type="entry name" value="AhpD-like"/>
    <property type="match status" value="1"/>
</dbReference>
<sequence length="150" mass="16874">MNARVNYHKNSPEAVKALLKVESYLNTSSLKGKIFGLVKLRASQINGCAYCVNMHYGELKKEGVAEAVLALVAVWKDSPCFSERERAALDWAERVTLLAGSEISDEVYNRMREHFLEDELVDLTVAIGQINLWNRLSVSFKNQPTVSEAR</sequence>
<evidence type="ECO:0000259" key="1">
    <source>
        <dbReference type="Pfam" id="PF02627"/>
    </source>
</evidence>
<accession>A0A7T0C1N5</accession>
<dbReference type="PANTHER" id="PTHR34846:SF10">
    <property type="entry name" value="CYTOPLASMIC PROTEIN"/>
    <property type="match status" value="1"/>
</dbReference>
<dbReference type="AlphaFoldDB" id="A0A7T0C1N5"/>
<evidence type="ECO:0000313" key="2">
    <source>
        <dbReference type="EMBL" id="QPJ64904.1"/>
    </source>
</evidence>
<organism evidence="2 3">
    <name type="scientific">Candidatus Nitrohelix vancouverensis</name>
    <dbReference type="NCBI Taxonomy" id="2705534"/>
    <lineage>
        <taxon>Bacteria</taxon>
        <taxon>Pseudomonadati</taxon>
        <taxon>Nitrospinota/Tectimicrobiota group</taxon>
        <taxon>Nitrospinota</taxon>
        <taxon>Nitrospinia</taxon>
        <taxon>Nitrospinales</taxon>
        <taxon>Nitrospinaceae</taxon>
        <taxon>Candidatus Nitrohelix</taxon>
    </lineage>
</organism>
<dbReference type="GO" id="GO:0051920">
    <property type="term" value="F:peroxiredoxin activity"/>
    <property type="evidence" value="ECO:0007669"/>
    <property type="project" value="InterPro"/>
</dbReference>
<evidence type="ECO:0000313" key="3">
    <source>
        <dbReference type="Proteomes" id="UP000594464"/>
    </source>
</evidence>
<dbReference type="PANTHER" id="PTHR34846">
    <property type="entry name" value="4-CARBOXYMUCONOLACTONE DECARBOXYLASE FAMILY PROTEIN (AFU_ORTHOLOGUE AFUA_6G11590)"/>
    <property type="match status" value="1"/>
</dbReference>
<feature type="domain" description="Carboxymuconolactone decarboxylase-like" evidence="1">
    <location>
        <begin position="12"/>
        <end position="93"/>
    </location>
</feature>
<dbReference type="KEGG" id="nva:G3M78_05700"/>
<protein>
    <submittedName>
        <fullName evidence="2">Carboxymuconolactone decarboxylase family protein</fullName>
    </submittedName>
</protein>
<dbReference type="InterPro" id="IPR029032">
    <property type="entry name" value="AhpD-like"/>
</dbReference>
<dbReference type="Proteomes" id="UP000594464">
    <property type="component" value="Chromosome"/>
</dbReference>
<dbReference type="Pfam" id="PF02627">
    <property type="entry name" value="CMD"/>
    <property type="match status" value="1"/>
</dbReference>
<dbReference type="InterPro" id="IPR004675">
    <property type="entry name" value="AhpD_core"/>
</dbReference>
<gene>
    <name evidence="2" type="ORF">G3M78_05700</name>
</gene>
<proteinExistence type="predicted"/>
<dbReference type="NCBIfam" id="TIGR00778">
    <property type="entry name" value="ahpD_dom"/>
    <property type="match status" value="1"/>
</dbReference>
<reference evidence="3" key="1">
    <citation type="submission" date="2020-02" db="EMBL/GenBank/DDBJ databases">
        <title>Genomic and physiological characterization of two novel Nitrospinaceae genera.</title>
        <authorList>
            <person name="Mueller A.J."/>
            <person name="Jung M.-Y."/>
            <person name="Strachan C.R."/>
            <person name="Herbold C.W."/>
            <person name="Kirkegaard R.H."/>
            <person name="Daims H."/>
        </authorList>
    </citation>
    <scope>NUCLEOTIDE SEQUENCE [LARGE SCALE GENOMIC DNA]</scope>
</reference>
<dbReference type="EMBL" id="CP048620">
    <property type="protein sequence ID" value="QPJ64904.1"/>
    <property type="molecule type" value="Genomic_DNA"/>
</dbReference>
<name>A0A7T0C1N5_9BACT</name>
<dbReference type="InterPro" id="IPR003779">
    <property type="entry name" value="CMD-like"/>
</dbReference>
<dbReference type="Gene3D" id="1.20.1290.10">
    <property type="entry name" value="AhpD-like"/>
    <property type="match status" value="1"/>
</dbReference>